<dbReference type="SUPFAM" id="SSF81321">
    <property type="entry name" value="Family A G protein-coupled receptor-like"/>
    <property type="match status" value="1"/>
</dbReference>
<dbReference type="AlphaFoldDB" id="A0A0L0H8G4"/>
<evidence type="ECO:0000256" key="2">
    <source>
        <dbReference type="ARBA" id="ARBA00022692"/>
    </source>
</evidence>
<feature type="region of interest" description="Disordered" evidence="5">
    <location>
        <begin position="298"/>
        <end position="328"/>
    </location>
</feature>
<name>A0A0L0H8G4_SPIPD</name>
<evidence type="ECO:0000256" key="5">
    <source>
        <dbReference type="SAM" id="MobiDB-lite"/>
    </source>
</evidence>
<proteinExistence type="predicted"/>
<feature type="transmembrane region" description="Helical" evidence="6">
    <location>
        <begin position="12"/>
        <end position="32"/>
    </location>
</feature>
<dbReference type="PANTHER" id="PTHR23112">
    <property type="entry name" value="G PROTEIN-COUPLED RECEPTOR 157-RELATED"/>
    <property type="match status" value="1"/>
</dbReference>
<dbReference type="PANTHER" id="PTHR23112:SF0">
    <property type="entry name" value="TRANSMEMBRANE PROTEIN 116"/>
    <property type="match status" value="1"/>
</dbReference>
<evidence type="ECO:0008006" key="9">
    <source>
        <dbReference type="Google" id="ProtNLM"/>
    </source>
</evidence>
<keyword evidence="3 6" id="KW-1133">Transmembrane helix</keyword>
<dbReference type="GeneID" id="27690090"/>
<keyword evidence="4 6" id="KW-0472">Membrane</keyword>
<feature type="transmembrane region" description="Helical" evidence="6">
    <location>
        <begin position="151"/>
        <end position="173"/>
    </location>
</feature>
<dbReference type="GO" id="GO:0005886">
    <property type="term" value="C:plasma membrane"/>
    <property type="evidence" value="ECO:0007669"/>
    <property type="project" value="TreeGrafter"/>
</dbReference>
<gene>
    <name evidence="7" type="ORF">SPPG_06816</name>
</gene>
<evidence type="ECO:0000256" key="6">
    <source>
        <dbReference type="SAM" id="Phobius"/>
    </source>
</evidence>
<evidence type="ECO:0000256" key="4">
    <source>
        <dbReference type="ARBA" id="ARBA00023136"/>
    </source>
</evidence>
<feature type="transmembrane region" description="Helical" evidence="6">
    <location>
        <begin position="185"/>
        <end position="208"/>
    </location>
</feature>
<dbReference type="STRING" id="645134.A0A0L0H8G4"/>
<evidence type="ECO:0000313" key="7">
    <source>
        <dbReference type="EMBL" id="KNC97820.1"/>
    </source>
</evidence>
<dbReference type="InParanoid" id="A0A0L0H8G4"/>
<keyword evidence="8" id="KW-1185">Reference proteome</keyword>
<comment type="subcellular location">
    <subcellularLocation>
        <location evidence="1">Membrane</location>
        <topology evidence="1">Multi-pass membrane protein</topology>
    </subcellularLocation>
</comment>
<dbReference type="VEuPathDB" id="FungiDB:SPPG_06816"/>
<evidence type="ECO:0000313" key="8">
    <source>
        <dbReference type="Proteomes" id="UP000053201"/>
    </source>
</evidence>
<evidence type="ECO:0000256" key="3">
    <source>
        <dbReference type="ARBA" id="ARBA00022989"/>
    </source>
</evidence>
<accession>A0A0L0H8G4</accession>
<feature type="transmembrane region" description="Helical" evidence="6">
    <location>
        <begin position="88"/>
        <end position="110"/>
    </location>
</feature>
<feature type="compositionally biased region" description="Polar residues" evidence="5">
    <location>
        <begin position="313"/>
        <end position="328"/>
    </location>
</feature>
<dbReference type="GO" id="GO:0004930">
    <property type="term" value="F:G protein-coupled receptor activity"/>
    <property type="evidence" value="ECO:0007669"/>
    <property type="project" value="TreeGrafter"/>
</dbReference>
<sequence>MYFVVAGNLASVFMSAAIALNIFLVFVVKFGVTPIYERMYYIGSASVAILLPIIGVATKRLGFNGEECWFKGPPDDLTNAFGSEWGFLYFWISLVCVLCSIATFLFWYVLYQNQKQMLELPNRITSTLASAKKSKKSRKKEQLVNRAVSRISWYCVVPLLAQSWNIILDIYLLLGGNYGTFTSVWMAYLACIFASLQGTMNATVFLLLDPTVEHARKSLRKHLVQTHYLKYKCLETQSITTVPSPGTSHRKFAQPDAHLVDPETASQRPVPESIYQNAMFWLIKKLFLRSEDLEAKTPVRSDTAKAGARGSVHSPTSSDIPASATGVSNTEGKAGVVALL</sequence>
<dbReference type="OrthoDB" id="2116398at2759"/>
<protein>
    <recommendedName>
        <fullName evidence="9">G-protein coupled receptors family 2 profile 2 domain-containing protein</fullName>
    </recommendedName>
</protein>
<feature type="transmembrane region" description="Helical" evidence="6">
    <location>
        <begin position="39"/>
        <end position="57"/>
    </location>
</feature>
<reference evidence="7 8" key="1">
    <citation type="submission" date="2009-08" db="EMBL/GenBank/DDBJ databases">
        <title>The Genome Sequence of Spizellomyces punctatus strain DAOM BR117.</title>
        <authorList>
            <consortium name="The Broad Institute Genome Sequencing Platform"/>
            <person name="Russ C."/>
            <person name="Cuomo C."/>
            <person name="Shea T."/>
            <person name="Young S.K."/>
            <person name="Zeng Q."/>
            <person name="Koehrsen M."/>
            <person name="Haas B."/>
            <person name="Borodovsky M."/>
            <person name="Guigo R."/>
            <person name="Alvarado L."/>
            <person name="Berlin A."/>
            <person name="Bochicchio J."/>
            <person name="Borenstein D."/>
            <person name="Chapman S."/>
            <person name="Chen Z."/>
            <person name="Engels R."/>
            <person name="Freedman E."/>
            <person name="Gellesch M."/>
            <person name="Goldberg J."/>
            <person name="Griggs A."/>
            <person name="Gujja S."/>
            <person name="Heiman D."/>
            <person name="Hepburn T."/>
            <person name="Howarth C."/>
            <person name="Jen D."/>
            <person name="Larson L."/>
            <person name="Lewis B."/>
            <person name="Mehta T."/>
            <person name="Park D."/>
            <person name="Pearson M."/>
            <person name="Roberts A."/>
            <person name="Saif S."/>
            <person name="Shenoy N."/>
            <person name="Sisk P."/>
            <person name="Stolte C."/>
            <person name="Sykes S."/>
            <person name="Thomson T."/>
            <person name="Walk T."/>
            <person name="White J."/>
            <person name="Yandava C."/>
            <person name="Burger G."/>
            <person name="Gray M.W."/>
            <person name="Holland P.W.H."/>
            <person name="King N."/>
            <person name="Lang F.B.F."/>
            <person name="Roger A.J."/>
            <person name="Ruiz-Trillo I."/>
            <person name="Lander E."/>
            <person name="Nusbaum C."/>
        </authorList>
    </citation>
    <scope>NUCLEOTIDE SEQUENCE [LARGE SCALE GENOMIC DNA]</scope>
    <source>
        <strain evidence="7 8">DAOM BR117</strain>
    </source>
</reference>
<dbReference type="EMBL" id="KQ257462">
    <property type="protein sequence ID" value="KNC97820.1"/>
    <property type="molecule type" value="Genomic_DNA"/>
</dbReference>
<dbReference type="Proteomes" id="UP000053201">
    <property type="component" value="Unassembled WGS sequence"/>
</dbReference>
<keyword evidence="2 6" id="KW-0812">Transmembrane</keyword>
<evidence type="ECO:0000256" key="1">
    <source>
        <dbReference type="ARBA" id="ARBA00004141"/>
    </source>
</evidence>
<dbReference type="GO" id="GO:0007189">
    <property type="term" value="P:adenylate cyclase-activating G protein-coupled receptor signaling pathway"/>
    <property type="evidence" value="ECO:0007669"/>
    <property type="project" value="TreeGrafter"/>
</dbReference>
<organism evidence="7 8">
    <name type="scientific">Spizellomyces punctatus (strain DAOM BR117)</name>
    <dbReference type="NCBI Taxonomy" id="645134"/>
    <lineage>
        <taxon>Eukaryota</taxon>
        <taxon>Fungi</taxon>
        <taxon>Fungi incertae sedis</taxon>
        <taxon>Chytridiomycota</taxon>
        <taxon>Chytridiomycota incertae sedis</taxon>
        <taxon>Chytridiomycetes</taxon>
        <taxon>Spizellomycetales</taxon>
        <taxon>Spizellomycetaceae</taxon>
        <taxon>Spizellomyces</taxon>
    </lineage>
</organism>
<dbReference type="RefSeq" id="XP_016605860.1">
    <property type="nucleotide sequence ID" value="XM_016755012.1"/>
</dbReference>
<dbReference type="Gene3D" id="1.20.1070.10">
    <property type="entry name" value="Rhodopsin 7-helix transmembrane proteins"/>
    <property type="match status" value="1"/>
</dbReference>